<comment type="caution">
    <text evidence="3">The sequence shown here is derived from an EMBL/GenBank/DDBJ whole genome shotgun (WGS) entry which is preliminary data.</text>
</comment>
<dbReference type="InterPro" id="IPR011991">
    <property type="entry name" value="ArsR-like_HTH"/>
</dbReference>
<evidence type="ECO:0000313" key="4">
    <source>
        <dbReference type="Proteomes" id="UP000682111"/>
    </source>
</evidence>
<proteinExistence type="predicted"/>
<name>A0A919WMG2_9BACI</name>
<gene>
    <name evidence="3" type="ORF">J27TS8_44110</name>
</gene>
<reference evidence="3" key="1">
    <citation type="submission" date="2021-03" db="EMBL/GenBank/DDBJ databases">
        <title>Antimicrobial resistance genes in bacteria isolated from Japanese honey, and their potential for conferring macrolide and lincosamide resistance in the American foulbrood pathogen Paenibacillus larvae.</title>
        <authorList>
            <person name="Okamoto M."/>
            <person name="Kumagai M."/>
            <person name="Kanamori H."/>
            <person name="Takamatsu D."/>
        </authorList>
    </citation>
    <scope>NUCLEOTIDE SEQUENCE</scope>
    <source>
        <strain evidence="3">J27TS8</strain>
    </source>
</reference>
<dbReference type="InterPro" id="IPR036388">
    <property type="entry name" value="WH-like_DNA-bd_sf"/>
</dbReference>
<dbReference type="GO" id="GO:0003700">
    <property type="term" value="F:DNA-binding transcription factor activity"/>
    <property type="evidence" value="ECO:0007669"/>
    <property type="project" value="InterPro"/>
</dbReference>
<sequence>MDNKKKQMEITLDQQKLISSPLRAKIIYLLNERAMTAKQVADELRKSNGSIHYHIQQLYNGGIIELVKTKDNKGIIEKYYRSKATEFKLKDEFTPEKRNYFMRRGTPLSLSDQELTEFIKEFDALLEKYIENSIKNEEKRTPYEINCEFIKLPNEEEDI</sequence>
<organism evidence="3 4">
    <name type="scientific">Robertmurraya siralis</name>
    <dbReference type="NCBI Taxonomy" id="77777"/>
    <lineage>
        <taxon>Bacteria</taxon>
        <taxon>Bacillati</taxon>
        <taxon>Bacillota</taxon>
        <taxon>Bacilli</taxon>
        <taxon>Bacillales</taxon>
        <taxon>Bacillaceae</taxon>
        <taxon>Robertmurraya</taxon>
    </lineage>
</organism>
<evidence type="ECO:0000256" key="1">
    <source>
        <dbReference type="ARBA" id="ARBA00023125"/>
    </source>
</evidence>
<dbReference type="SUPFAM" id="SSF46785">
    <property type="entry name" value="Winged helix' DNA-binding domain"/>
    <property type="match status" value="1"/>
</dbReference>
<keyword evidence="1" id="KW-0238">DNA-binding</keyword>
<evidence type="ECO:0000259" key="2">
    <source>
        <dbReference type="Pfam" id="PF01022"/>
    </source>
</evidence>
<evidence type="ECO:0000313" key="3">
    <source>
        <dbReference type="EMBL" id="GIN64418.1"/>
    </source>
</evidence>
<dbReference type="InterPro" id="IPR001845">
    <property type="entry name" value="HTH_ArsR_DNA-bd_dom"/>
</dbReference>
<accession>A0A919WMG2</accession>
<protein>
    <submittedName>
        <fullName evidence="3">Transcriptional regulator</fullName>
    </submittedName>
</protein>
<dbReference type="EMBL" id="BORC01000014">
    <property type="protein sequence ID" value="GIN64418.1"/>
    <property type="molecule type" value="Genomic_DNA"/>
</dbReference>
<dbReference type="CDD" id="cd00090">
    <property type="entry name" value="HTH_ARSR"/>
    <property type="match status" value="1"/>
</dbReference>
<dbReference type="InterPro" id="IPR036390">
    <property type="entry name" value="WH_DNA-bd_sf"/>
</dbReference>
<keyword evidence="4" id="KW-1185">Reference proteome</keyword>
<dbReference type="AlphaFoldDB" id="A0A919WMG2"/>
<dbReference type="Proteomes" id="UP000682111">
    <property type="component" value="Unassembled WGS sequence"/>
</dbReference>
<dbReference type="GO" id="GO:0003677">
    <property type="term" value="F:DNA binding"/>
    <property type="evidence" value="ECO:0007669"/>
    <property type="project" value="UniProtKB-KW"/>
</dbReference>
<dbReference type="Pfam" id="PF01022">
    <property type="entry name" value="HTH_5"/>
    <property type="match status" value="1"/>
</dbReference>
<dbReference type="Gene3D" id="1.10.10.10">
    <property type="entry name" value="Winged helix-like DNA-binding domain superfamily/Winged helix DNA-binding domain"/>
    <property type="match status" value="1"/>
</dbReference>
<feature type="domain" description="HTH arsR-type" evidence="2">
    <location>
        <begin position="20"/>
        <end position="65"/>
    </location>
</feature>
<dbReference type="RefSeq" id="WP_235879498.1">
    <property type="nucleotide sequence ID" value="NZ_BORC01000014.1"/>
</dbReference>